<reference evidence="1 2" key="1">
    <citation type="submission" date="2023-07" db="EMBL/GenBank/DDBJ databases">
        <title>The novel representative of Negativicutes class, Anaeroselena agilis gen. nov. sp. nov.</title>
        <authorList>
            <person name="Prokofeva M.I."/>
            <person name="Elcheninov A.G."/>
            <person name="Klyukina A."/>
            <person name="Kublanov I.V."/>
            <person name="Frolov E.N."/>
            <person name="Podosokorskaya O.A."/>
        </authorList>
    </citation>
    <scope>NUCLEOTIDE SEQUENCE [LARGE SCALE GENOMIC DNA]</scope>
    <source>
        <strain evidence="1 2">4137-cl</strain>
    </source>
</reference>
<evidence type="ECO:0000313" key="2">
    <source>
        <dbReference type="Proteomes" id="UP001254848"/>
    </source>
</evidence>
<proteinExistence type="predicted"/>
<name>A0ABU3NWP8_9FIRM</name>
<dbReference type="RefSeq" id="WP_413779368.1">
    <property type="nucleotide sequence ID" value="NZ_JAUOZS010000001.1"/>
</dbReference>
<protein>
    <submittedName>
        <fullName evidence="1">Uncharacterized protein</fullName>
    </submittedName>
</protein>
<keyword evidence="2" id="KW-1185">Reference proteome</keyword>
<dbReference type="EMBL" id="JAUOZS010000001">
    <property type="protein sequence ID" value="MDT8900835.1"/>
    <property type="molecule type" value="Genomic_DNA"/>
</dbReference>
<organism evidence="1 2">
    <name type="scientific">Anaeroselena agilis</name>
    <dbReference type="NCBI Taxonomy" id="3063788"/>
    <lineage>
        <taxon>Bacteria</taxon>
        <taxon>Bacillati</taxon>
        <taxon>Bacillota</taxon>
        <taxon>Negativicutes</taxon>
        <taxon>Acetonemataceae</taxon>
        <taxon>Anaeroselena</taxon>
    </lineage>
</organism>
<evidence type="ECO:0000313" key="1">
    <source>
        <dbReference type="EMBL" id="MDT8900835.1"/>
    </source>
</evidence>
<sequence length="210" mass="23586">MDRQLSALMKKDWRVAPEPLRNGAMGREFDPWAKTWKLDWGKEGRPAERPKTMETMITSFQPEDYSNDIQLASAVTPARAFTSCGEGGKVLAKPISRELVKEGTEGVKEVIKLNKFGEIAYKTAKAQEISHDEAMEIAREAQALYTAYKAADWGVNALLLKKLKKTWPAYGVKEGAEEIYDDEIHNYIIQTAINNYKLAKKPPEGSILPP</sequence>
<gene>
    <name evidence="1" type="ORF">Q4T40_06235</name>
</gene>
<dbReference type="Proteomes" id="UP001254848">
    <property type="component" value="Unassembled WGS sequence"/>
</dbReference>
<comment type="caution">
    <text evidence="1">The sequence shown here is derived from an EMBL/GenBank/DDBJ whole genome shotgun (WGS) entry which is preliminary data.</text>
</comment>
<accession>A0ABU3NWP8</accession>